<comment type="caution">
    <text evidence="2">The sequence shown here is derived from an EMBL/GenBank/DDBJ whole genome shotgun (WGS) entry which is preliminary data.</text>
</comment>
<dbReference type="Proteomes" id="UP001238163">
    <property type="component" value="Unassembled WGS sequence"/>
</dbReference>
<dbReference type="AlphaFoldDB" id="A0AAE3VJE7"/>
<gene>
    <name evidence="2" type="ORF">J3R75_003336</name>
</gene>
<keyword evidence="2" id="KW-0413">Isomerase</keyword>
<organism evidence="2 3">
    <name type="scientific">Oligosphaera ethanolica</name>
    <dbReference type="NCBI Taxonomy" id="760260"/>
    <lineage>
        <taxon>Bacteria</taxon>
        <taxon>Pseudomonadati</taxon>
        <taxon>Lentisphaerota</taxon>
        <taxon>Oligosphaeria</taxon>
        <taxon>Oligosphaerales</taxon>
        <taxon>Oligosphaeraceae</taxon>
        <taxon>Oligosphaera</taxon>
    </lineage>
</organism>
<dbReference type="InterPro" id="IPR013022">
    <property type="entry name" value="Xyl_isomerase-like_TIM-brl"/>
</dbReference>
<dbReference type="RefSeq" id="WP_307263711.1">
    <property type="nucleotide sequence ID" value="NZ_JAUSVL010000001.1"/>
</dbReference>
<evidence type="ECO:0000259" key="1">
    <source>
        <dbReference type="Pfam" id="PF01261"/>
    </source>
</evidence>
<name>A0AAE3VJE7_9BACT</name>
<dbReference type="EMBL" id="JAUSVL010000001">
    <property type="protein sequence ID" value="MDQ0291229.1"/>
    <property type="molecule type" value="Genomic_DNA"/>
</dbReference>
<dbReference type="Gene3D" id="3.20.20.150">
    <property type="entry name" value="Divalent-metal-dependent TIM barrel enzymes"/>
    <property type="match status" value="1"/>
</dbReference>
<dbReference type="PANTHER" id="PTHR12110">
    <property type="entry name" value="HYDROXYPYRUVATE ISOMERASE"/>
    <property type="match status" value="1"/>
</dbReference>
<feature type="domain" description="Xylose isomerase-like TIM barrel" evidence="1">
    <location>
        <begin position="13"/>
        <end position="248"/>
    </location>
</feature>
<evidence type="ECO:0000313" key="2">
    <source>
        <dbReference type="EMBL" id="MDQ0291229.1"/>
    </source>
</evidence>
<accession>A0AAE3VJE7</accession>
<sequence length="258" mass="28009">MKFGVGTSIKNAEIVAAAGFDYLEIFAAGNLALSIPEETWRENLRRIKGAPLPVLAMAAILPATVQLVGDGVDMAANVSYMERLLDRAAAAGIRKLVFGSNKSRTIPEGFDHAVAARQLEDYLLAIVGPAEDRGVQFVIEPLHAECTNTFTTIAASAAMVRKINRPGMALLVDFYHFHKTDHDVLSLCWNADLLRHSHVSGKSREIPGTVACDYVPFMRILRQAGYDHSMSIEATFPLTADNAKAAQETLQQAWTAAG</sequence>
<dbReference type="GO" id="GO:0016853">
    <property type="term" value="F:isomerase activity"/>
    <property type="evidence" value="ECO:0007669"/>
    <property type="project" value="UniProtKB-KW"/>
</dbReference>
<evidence type="ECO:0000313" key="3">
    <source>
        <dbReference type="Proteomes" id="UP001238163"/>
    </source>
</evidence>
<proteinExistence type="predicted"/>
<reference evidence="2" key="1">
    <citation type="submission" date="2023-07" db="EMBL/GenBank/DDBJ databases">
        <title>Genomic Encyclopedia of Type Strains, Phase IV (KMG-IV): sequencing the most valuable type-strain genomes for metagenomic binning, comparative biology and taxonomic classification.</title>
        <authorList>
            <person name="Goeker M."/>
        </authorList>
    </citation>
    <scope>NUCLEOTIDE SEQUENCE</scope>
    <source>
        <strain evidence="2">DSM 24202</strain>
    </source>
</reference>
<dbReference type="SUPFAM" id="SSF51658">
    <property type="entry name" value="Xylose isomerase-like"/>
    <property type="match status" value="1"/>
</dbReference>
<protein>
    <submittedName>
        <fullName evidence="2">Sugar phosphate isomerase/epimerase</fullName>
    </submittedName>
</protein>
<dbReference type="InterPro" id="IPR050312">
    <property type="entry name" value="IolE/XylAMocC-like"/>
</dbReference>
<keyword evidence="3" id="KW-1185">Reference proteome</keyword>
<dbReference type="Pfam" id="PF01261">
    <property type="entry name" value="AP_endonuc_2"/>
    <property type="match status" value="1"/>
</dbReference>
<dbReference type="InterPro" id="IPR036237">
    <property type="entry name" value="Xyl_isomerase-like_sf"/>
</dbReference>
<dbReference type="PANTHER" id="PTHR12110:SF21">
    <property type="entry name" value="XYLOSE ISOMERASE-LIKE TIM BARREL DOMAIN-CONTAINING PROTEIN"/>
    <property type="match status" value="1"/>
</dbReference>